<dbReference type="AlphaFoldDB" id="A0AAU9JV23"/>
<name>A0AAU9JV23_9CILI</name>
<dbReference type="Proteomes" id="UP001162131">
    <property type="component" value="Unassembled WGS sequence"/>
</dbReference>
<proteinExistence type="predicted"/>
<evidence type="ECO:0000313" key="2">
    <source>
        <dbReference type="Proteomes" id="UP001162131"/>
    </source>
</evidence>
<sequence length="183" mass="21599">MDKNTRNFLTVDEKYKYTSVGCLVDYLKAHGHTPIEALIDHVNSVRHLMTTSKGKAFTKSAFEIVDHALSWNPTIFKLDDQFRYFLNDQEASKHEHHFKVEKQQNTNYLRKRAEIIKERLDKRNENKKRMERIKNQIVNDLKGPAENYSVMTKAYLILISNDKDRAESLKRTIRETYIALIKP</sequence>
<evidence type="ECO:0000313" key="1">
    <source>
        <dbReference type="EMBL" id="CAG9329578.1"/>
    </source>
</evidence>
<keyword evidence="2" id="KW-1185">Reference proteome</keyword>
<gene>
    <name evidence="1" type="ORF">BSTOLATCC_MIC49210</name>
</gene>
<accession>A0AAU9JV23</accession>
<protein>
    <submittedName>
        <fullName evidence="1">Uncharacterized protein</fullName>
    </submittedName>
</protein>
<dbReference type="EMBL" id="CAJZBQ010000048">
    <property type="protein sequence ID" value="CAG9329578.1"/>
    <property type="molecule type" value="Genomic_DNA"/>
</dbReference>
<comment type="caution">
    <text evidence="1">The sequence shown here is derived from an EMBL/GenBank/DDBJ whole genome shotgun (WGS) entry which is preliminary data.</text>
</comment>
<organism evidence="1 2">
    <name type="scientific">Blepharisma stoltei</name>
    <dbReference type="NCBI Taxonomy" id="1481888"/>
    <lineage>
        <taxon>Eukaryota</taxon>
        <taxon>Sar</taxon>
        <taxon>Alveolata</taxon>
        <taxon>Ciliophora</taxon>
        <taxon>Postciliodesmatophora</taxon>
        <taxon>Heterotrichea</taxon>
        <taxon>Heterotrichida</taxon>
        <taxon>Blepharismidae</taxon>
        <taxon>Blepharisma</taxon>
    </lineage>
</organism>
<reference evidence="1" key="1">
    <citation type="submission" date="2021-09" db="EMBL/GenBank/DDBJ databases">
        <authorList>
            <consortium name="AG Swart"/>
            <person name="Singh M."/>
            <person name="Singh A."/>
            <person name="Seah K."/>
            <person name="Emmerich C."/>
        </authorList>
    </citation>
    <scope>NUCLEOTIDE SEQUENCE</scope>
    <source>
        <strain evidence="1">ATCC30299</strain>
    </source>
</reference>